<protein>
    <submittedName>
        <fullName evidence="1">Uncharacterized protein</fullName>
    </submittedName>
</protein>
<dbReference type="RefSeq" id="WP_111633754.1">
    <property type="nucleotide sequence ID" value="NZ_QLLR01000008.1"/>
</dbReference>
<gene>
    <name evidence="1" type="ORF">LY11_02234</name>
</gene>
<organism evidence="1 2">
    <name type="scientific">Pedobacter cryoconitis</name>
    <dbReference type="NCBI Taxonomy" id="188932"/>
    <lineage>
        <taxon>Bacteria</taxon>
        <taxon>Pseudomonadati</taxon>
        <taxon>Bacteroidota</taxon>
        <taxon>Sphingobacteriia</taxon>
        <taxon>Sphingobacteriales</taxon>
        <taxon>Sphingobacteriaceae</taxon>
        <taxon>Pedobacter</taxon>
    </lineage>
</organism>
<dbReference type="OrthoDB" id="771113at2"/>
<accession>A0A327SVG0</accession>
<comment type="caution">
    <text evidence="1">The sequence shown here is derived from an EMBL/GenBank/DDBJ whole genome shotgun (WGS) entry which is preliminary data.</text>
</comment>
<dbReference type="Proteomes" id="UP000249754">
    <property type="component" value="Unassembled WGS sequence"/>
</dbReference>
<dbReference type="AlphaFoldDB" id="A0A327SVG0"/>
<name>A0A327SVG0_9SPHI</name>
<evidence type="ECO:0000313" key="2">
    <source>
        <dbReference type="Proteomes" id="UP000249754"/>
    </source>
</evidence>
<reference evidence="1 2" key="1">
    <citation type="submission" date="2018-06" db="EMBL/GenBank/DDBJ databases">
        <title>Genomic Encyclopedia of Archaeal and Bacterial Type Strains, Phase II (KMG-II): from individual species to whole genera.</title>
        <authorList>
            <person name="Goeker M."/>
        </authorList>
    </citation>
    <scope>NUCLEOTIDE SEQUENCE [LARGE SCALE GENOMIC DNA]</scope>
    <source>
        <strain evidence="1 2">DSM 14825</strain>
    </source>
</reference>
<evidence type="ECO:0000313" key="1">
    <source>
        <dbReference type="EMBL" id="RAJ31734.1"/>
    </source>
</evidence>
<sequence>MQEQGNKKPEDKNEVTVILDLPDDFLCLCEYSNITPKHALETYIINIKVYNYLINEGCGVNFLATSIFKKYKDAHFKSKGTRVAMFHELHIAPIKQILKLGMADVGSNSPQYADIINKWYQIITGKM</sequence>
<proteinExistence type="predicted"/>
<dbReference type="EMBL" id="QLLR01000008">
    <property type="protein sequence ID" value="RAJ31734.1"/>
    <property type="molecule type" value="Genomic_DNA"/>
</dbReference>